<dbReference type="SUPFAM" id="SSF144000">
    <property type="entry name" value="Oxysterol-binding protein-like"/>
    <property type="match status" value="1"/>
</dbReference>
<dbReference type="Proteomes" id="UP001527925">
    <property type="component" value="Unassembled WGS sequence"/>
</dbReference>
<dbReference type="EMBL" id="JADGIZ020000053">
    <property type="protein sequence ID" value="KAL2913006.1"/>
    <property type="molecule type" value="Genomic_DNA"/>
</dbReference>
<gene>
    <name evidence="2" type="primary">OSH6</name>
    <name evidence="2" type="ORF">HK105_207461</name>
</gene>
<dbReference type="Gene3D" id="2.40.160.120">
    <property type="match status" value="1"/>
</dbReference>
<evidence type="ECO:0000313" key="3">
    <source>
        <dbReference type="Proteomes" id="UP001527925"/>
    </source>
</evidence>
<comment type="caution">
    <text evidence="2">The sequence shown here is derived from an EMBL/GenBank/DDBJ whole genome shotgun (WGS) entry which is preliminary data.</text>
</comment>
<proteinExistence type="inferred from homology"/>
<evidence type="ECO:0000313" key="2">
    <source>
        <dbReference type="EMBL" id="KAL2913006.1"/>
    </source>
</evidence>
<dbReference type="Gene3D" id="3.30.70.3490">
    <property type="match status" value="1"/>
</dbReference>
<sequence length="410" mass="45820">MAEPSVVANAAGAPGAAVAAAAADCETEVLDDEPRNILMGIIAQLRKGMDLHRVTLPTFVLEPRSMCERITDFLAHQDLLTPLKSDPVERFVDVVRYFLSGWHIRPKGVKKPFNPVLGEIFRCRWDLDNGTQSFYVCEQVLHHPPVSAYFYASPENGVVITGELRPRARFLGNSAATMMEGGSTVTFTSLDGETYHITPPNMYARGILFGTMYIELGDTATIRCPKTDLVCCIEFKTKGYFVSSENNAISGKIKNDSTGEVIYKILGSWSDQMWLQPSKTSDKQLLFDAASAVCLTKIVHDVSEQEEFESRRLWDNVARAVIARDLDLATVEKTRIEDNQRLIVKDREARGVEWVPRFFEADGSQWKPRFLGSVPSDPAKAKAWLAEFLFASASTEMHSRFWAPADDKPQ</sequence>
<name>A0ABR4N0N4_9FUNG</name>
<dbReference type="InterPro" id="IPR000648">
    <property type="entry name" value="Oxysterol-bd"/>
</dbReference>
<accession>A0ABR4N0N4</accession>
<dbReference type="Gene3D" id="1.10.287.2720">
    <property type="match status" value="1"/>
</dbReference>
<dbReference type="Pfam" id="PF01237">
    <property type="entry name" value="Oxysterol_BP"/>
    <property type="match status" value="1"/>
</dbReference>
<protein>
    <submittedName>
        <fullName evidence="2">Oxysterol-binding protein OBPa</fullName>
    </submittedName>
</protein>
<dbReference type="InterPro" id="IPR037239">
    <property type="entry name" value="OSBP_sf"/>
</dbReference>
<dbReference type="PANTHER" id="PTHR10972">
    <property type="entry name" value="OXYSTEROL-BINDING PROTEIN-RELATED"/>
    <property type="match status" value="1"/>
</dbReference>
<organism evidence="2 3">
    <name type="scientific">Polyrhizophydium stewartii</name>
    <dbReference type="NCBI Taxonomy" id="2732419"/>
    <lineage>
        <taxon>Eukaryota</taxon>
        <taxon>Fungi</taxon>
        <taxon>Fungi incertae sedis</taxon>
        <taxon>Chytridiomycota</taxon>
        <taxon>Chytridiomycota incertae sedis</taxon>
        <taxon>Chytridiomycetes</taxon>
        <taxon>Rhizophydiales</taxon>
        <taxon>Rhizophydiales incertae sedis</taxon>
        <taxon>Polyrhizophydium</taxon>
    </lineage>
</organism>
<evidence type="ECO:0000256" key="1">
    <source>
        <dbReference type="ARBA" id="ARBA00008842"/>
    </source>
</evidence>
<dbReference type="PANTHER" id="PTHR10972:SF102">
    <property type="entry name" value="OXYSTEROL-BINDING PROTEIN"/>
    <property type="match status" value="1"/>
</dbReference>
<comment type="similarity">
    <text evidence="1">Belongs to the OSBP family.</text>
</comment>
<keyword evidence="3" id="KW-1185">Reference proteome</keyword>
<reference evidence="2 3" key="1">
    <citation type="submission" date="2023-09" db="EMBL/GenBank/DDBJ databases">
        <title>Pangenome analysis of Batrachochytrium dendrobatidis and related Chytrids.</title>
        <authorList>
            <person name="Yacoub M.N."/>
            <person name="Stajich J.E."/>
            <person name="James T.Y."/>
        </authorList>
    </citation>
    <scope>NUCLEOTIDE SEQUENCE [LARGE SCALE GENOMIC DNA]</scope>
    <source>
        <strain evidence="2 3">JEL0888</strain>
    </source>
</reference>